<proteinExistence type="predicted"/>
<dbReference type="AlphaFoldDB" id="A0AAN9SYQ7"/>
<protein>
    <submittedName>
        <fullName evidence="1">Uncharacterized protein</fullName>
    </submittedName>
</protein>
<dbReference type="Proteomes" id="UP001386955">
    <property type="component" value="Unassembled WGS sequence"/>
</dbReference>
<reference evidence="1 2" key="1">
    <citation type="submission" date="2024-01" db="EMBL/GenBank/DDBJ databases">
        <title>The genomes of 5 underutilized Papilionoideae crops provide insights into root nodulation and disease resistanc.</title>
        <authorList>
            <person name="Jiang F."/>
        </authorList>
    </citation>
    <scope>NUCLEOTIDE SEQUENCE [LARGE SCALE GENOMIC DNA]</scope>
    <source>
        <strain evidence="1">DUOXIRENSHENG_FW03</strain>
        <tissue evidence="1">Leaves</tissue>
    </source>
</reference>
<organism evidence="1 2">
    <name type="scientific">Psophocarpus tetragonolobus</name>
    <name type="common">Winged bean</name>
    <name type="synonym">Dolichos tetragonolobus</name>
    <dbReference type="NCBI Taxonomy" id="3891"/>
    <lineage>
        <taxon>Eukaryota</taxon>
        <taxon>Viridiplantae</taxon>
        <taxon>Streptophyta</taxon>
        <taxon>Embryophyta</taxon>
        <taxon>Tracheophyta</taxon>
        <taxon>Spermatophyta</taxon>
        <taxon>Magnoliopsida</taxon>
        <taxon>eudicotyledons</taxon>
        <taxon>Gunneridae</taxon>
        <taxon>Pentapetalae</taxon>
        <taxon>rosids</taxon>
        <taxon>fabids</taxon>
        <taxon>Fabales</taxon>
        <taxon>Fabaceae</taxon>
        <taxon>Papilionoideae</taxon>
        <taxon>50 kb inversion clade</taxon>
        <taxon>NPAAA clade</taxon>
        <taxon>indigoferoid/millettioid clade</taxon>
        <taxon>Phaseoleae</taxon>
        <taxon>Psophocarpus</taxon>
    </lineage>
</organism>
<evidence type="ECO:0000313" key="1">
    <source>
        <dbReference type="EMBL" id="KAK7407701.1"/>
    </source>
</evidence>
<dbReference type="EMBL" id="JAYMYS010000002">
    <property type="protein sequence ID" value="KAK7407701.1"/>
    <property type="molecule type" value="Genomic_DNA"/>
</dbReference>
<sequence length="141" mass="16220">MRVHKNEGLVKMKLHEEVSMARALTLRVTFWKEEDEVSKSMKKGKRDAKKHWVWVPSMTWHKVQCDIQLSTVVGLGAPNSKLHFNTFNVILSNLTQPIMLLHVTIFAYYAYVGACHWFHRWLTVFAVQQSGAPSVGDIRLG</sequence>
<gene>
    <name evidence="1" type="ORF">VNO78_09721</name>
</gene>
<accession>A0AAN9SYQ7</accession>
<keyword evidence="2" id="KW-1185">Reference proteome</keyword>
<comment type="caution">
    <text evidence="1">The sequence shown here is derived from an EMBL/GenBank/DDBJ whole genome shotgun (WGS) entry which is preliminary data.</text>
</comment>
<evidence type="ECO:0000313" key="2">
    <source>
        <dbReference type="Proteomes" id="UP001386955"/>
    </source>
</evidence>
<name>A0AAN9SYQ7_PSOTE</name>